<dbReference type="GO" id="GO:0000287">
    <property type="term" value="F:magnesium ion binding"/>
    <property type="evidence" value="ECO:0007669"/>
    <property type="project" value="InterPro"/>
</dbReference>
<dbReference type="FunFam" id="3.40.50.970:FF:000007">
    <property type="entry name" value="Acetolactate synthase"/>
    <property type="match status" value="1"/>
</dbReference>
<dbReference type="AlphaFoldDB" id="A0AA41QZR5"/>
<evidence type="ECO:0000259" key="7">
    <source>
        <dbReference type="Pfam" id="PF02776"/>
    </source>
</evidence>
<dbReference type="GO" id="GO:0030976">
    <property type="term" value="F:thiamine pyrophosphate binding"/>
    <property type="evidence" value="ECO:0007669"/>
    <property type="project" value="InterPro"/>
</dbReference>
<organism evidence="8 9">
    <name type="scientific">Desulfatitalea alkaliphila</name>
    <dbReference type="NCBI Taxonomy" id="2929485"/>
    <lineage>
        <taxon>Bacteria</taxon>
        <taxon>Pseudomonadati</taxon>
        <taxon>Thermodesulfobacteriota</taxon>
        <taxon>Desulfobacteria</taxon>
        <taxon>Desulfobacterales</taxon>
        <taxon>Desulfosarcinaceae</taxon>
        <taxon>Desulfatitalea</taxon>
    </lineage>
</organism>
<name>A0AA41QZR5_9BACT</name>
<dbReference type="InterPro" id="IPR011766">
    <property type="entry name" value="TPP_enzyme_TPP-bd"/>
</dbReference>
<evidence type="ECO:0000313" key="9">
    <source>
        <dbReference type="Proteomes" id="UP001165427"/>
    </source>
</evidence>
<dbReference type="Pfam" id="PF02776">
    <property type="entry name" value="TPP_enzyme_N"/>
    <property type="match status" value="1"/>
</dbReference>
<protein>
    <submittedName>
        <fullName evidence="8">Thiamine pyrophosphate-binding protein</fullName>
    </submittedName>
</protein>
<sequence length="584" mass="62800">METHGGHIIADVLQSHGVRHLFTLCGGHISPILVGAKARGIRVIDMRGEAGAVFAADALARLTGRPGVAAVTAGPGVTNALTALKNAQMAQSPLVLLGGAAATIIKGRGSLQDIDQIGLVKSIVKVALTINRNCDIVPVLAHAFRVARSDVPGPVFVECPIDLLYAETEVRRWYGGARDGAAETKGLKSKLFQFYLQRHLDRMFVCDFDDMPPLLEPVEAPELPAAKVDKAARLLGAARRPVLIVGSQALLQPESTRRLADAVTRIGAPVYLTGMARGLLGVDHPLQMRHHRKKALAAADLVLLAGMPCDFRLNYGRAIPSAATLIAANRDKAALTLNRRPTLALHADPGDFLCVLSEERPLEDIAAPWSEWTATLRRADQEREDEIAALADRPAAQGVNPIAFFNRLENFLDERATLVADGGDFVATAAYVLRPRGPLRWLDPGPFGTLGVGAGFAAGAQLVRPGEEVWLLYGDGAAGYSLQEMDTFVRHGLPIIAVVGNDAAWAQIARDQVKLLEDDVATTLRRSDYHIVARGFGAKGLLVRTREEIDPALAQAREFARKGMPVLINVWLGPTDFREGSISM</sequence>
<dbReference type="Pfam" id="PF02775">
    <property type="entry name" value="TPP_enzyme_C"/>
    <property type="match status" value="1"/>
</dbReference>
<dbReference type="Gene3D" id="3.40.50.1220">
    <property type="entry name" value="TPP-binding domain"/>
    <property type="match status" value="1"/>
</dbReference>
<feature type="domain" description="Thiamine pyrophosphate enzyme N-terminal TPP-binding" evidence="7">
    <location>
        <begin position="4"/>
        <end position="118"/>
    </location>
</feature>
<dbReference type="PANTHER" id="PTHR18968:SF166">
    <property type="entry name" value="2-HYDROXYACYL-COA LYASE 2"/>
    <property type="match status" value="1"/>
</dbReference>
<dbReference type="GO" id="GO:0005948">
    <property type="term" value="C:acetolactate synthase complex"/>
    <property type="evidence" value="ECO:0007669"/>
    <property type="project" value="TreeGrafter"/>
</dbReference>
<evidence type="ECO:0000313" key="8">
    <source>
        <dbReference type="EMBL" id="MCJ8499402.1"/>
    </source>
</evidence>
<evidence type="ECO:0000256" key="1">
    <source>
        <dbReference type="ARBA" id="ARBA00001964"/>
    </source>
</evidence>
<dbReference type="InterPro" id="IPR045229">
    <property type="entry name" value="TPP_enz"/>
</dbReference>
<dbReference type="Gene3D" id="3.40.50.970">
    <property type="match status" value="2"/>
</dbReference>
<reference evidence="8" key="1">
    <citation type="submission" date="2022-04" db="EMBL/GenBank/DDBJ databases">
        <title>Desulfatitalea alkaliphila sp. nov., a novel anaerobic sulfate-reducing bacterium isolated from terrestrial mud volcano, Taman Peninsula, Russia.</title>
        <authorList>
            <person name="Khomyakova M.A."/>
            <person name="Merkel A.Y."/>
            <person name="Slobodkin A.I."/>
        </authorList>
    </citation>
    <scope>NUCLEOTIDE SEQUENCE</scope>
    <source>
        <strain evidence="8">M08but</strain>
    </source>
</reference>
<dbReference type="Proteomes" id="UP001165427">
    <property type="component" value="Unassembled WGS sequence"/>
</dbReference>
<accession>A0AA41QZR5</accession>
<comment type="caution">
    <text evidence="8">The sequence shown here is derived from an EMBL/GenBank/DDBJ whole genome shotgun (WGS) entry which is preliminary data.</text>
</comment>
<dbReference type="SUPFAM" id="SSF52518">
    <property type="entry name" value="Thiamin diphosphate-binding fold (THDP-binding)"/>
    <property type="match status" value="2"/>
</dbReference>
<dbReference type="CDD" id="cd07035">
    <property type="entry name" value="TPP_PYR_POX_like"/>
    <property type="match status" value="1"/>
</dbReference>
<gene>
    <name evidence="8" type="ORF">MRX98_02355</name>
</gene>
<dbReference type="InterPro" id="IPR029035">
    <property type="entry name" value="DHS-like_NAD/FAD-binding_dom"/>
</dbReference>
<dbReference type="InterPro" id="IPR012001">
    <property type="entry name" value="Thiamin_PyroP_enz_TPP-bd_dom"/>
</dbReference>
<dbReference type="GO" id="GO:0009099">
    <property type="term" value="P:L-valine biosynthetic process"/>
    <property type="evidence" value="ECO:0007669"/>
    <property type="project" value="TreeGrafter"/>
</dbReference>
<dbReference type="EMBL" id="JALJRB010000002">
    <property type="protein sequence ID" value="MCJ8499402.1"/>
    <property type="molecule type" value="Genomic_DNA"/>
</dbReference>
<evidence type="ECO:0000259" key="5">
    <source>
        <dbReference type="Pfam" id="PF00205"/>
    </source>
</evidence>
<dbReference type="RefSeq" id="WP_246902688.1">
    <property type="nucleotide sequence ID" value="NZ_JALJRB010000002.1"/>
</dbReference>
<dbReference type="GO" id="GO:0050660">
    <property type="term" value="F:flavin adenine dinucleotide binding"/>
    <property type="evidence" value="ECO:0007669"/>
    <property type="project" value="TreeGrafter"/>
</dbReference>
<dbReference type="InterPro" id="IPR012000">
    <property type="entry name" value="Thiamin_PyroP_enz_cen_dom"/>
</dbReference>
<dbReference type="GO" id="GO:0009097">
    <property type="term" value="P:isoleucine biosynthetic process"/>
    <property type="evidence" value="ECO:0007669"/>
    <property type="project" value="TreeGrafter"/>
</dbReference>
<dbReference type="PANTHER" id="PTHR18968">
    <property type="entry name" value="THIAMINE PYROPHOSPHATE ENZYMES"/>
    <property type="match status" value="1"/>
</dbReference>
<evidence type="ECO:0000256" key="3">
    <source>
        <dbReference type="ARBA" id="ARBA00023052"/>
    </source>
</evidence>
<evidence type="ECO:0000259" key="6">
    <source>
        <dbReference type="Pfam" id="PF02775"/>
    </source>
</evidence>
<proteinExistence type="inferred from homology"/>
<keyword evidence="9" id="KW-1185">Reference proteome</keyword>
<comment type="cofactor">
    <cofactor evidence="1">
        <name>thiamine diphosphate</name>
        <dbReference type="ChEBI" id="CHEBI:58937"/>
    </cofactor>
</comment>
<dbReference type="GO" id="GO:0003984">
    <property type="term" value="F:acetolactate synthase activity"/>
    <property type="evidence" value="ECO:0007669"/>
    <property type="project" value="TreeGrafter"/>
</dbReference>
<evidence type="ECO:0000256" key="4">
    <source>
        <dbReference type="RuleBase" id="RU362132"/>
    </source>
</evidence>
<feature type="domain" description="Thiamine pyrophosphate enzyme central" evidence="5">
    <location>
        <begin position="228"/>
        <end position="353"/>
    </location>
</feature>
<keyword evidence="3 4" id="KW-0786">Thiamine pyrophosphate</keyword>
<feature type="domain" description="Thiamine pyrophosphate enzyme TPP-binding" evidence="6">
    <location>
        <begin position="421"/>
        <end position="570"/>
    </location>
</feature>
<comment type="similarity">
    <text evidence="2 4">Belongs to the TPP enzyme family.</text>
</comment>
<dbReference type="Pfam" id="PF00205">
    <property type="entry name" value="TPP_enzyme_M"/>
    <property type="match status" value="1"/>
</dbReference>
<evidence type="ECO:0000256" key="2">
    <source>
        <dbReference type="ARBA" id="ARBA00007812"/>
    </source>
</evidence>
<dbReference type="SUPFAM" id="SSF52467">
    <property type="entry name" value="DHS-like NAD/FAD-binding domain"/>
    <property type="match status" value="1"/>
</dbReference>
<dbReference type="InterPro" id="IPR029061">
    <property type="entry name" value="THDP-binding"/>
</dbReference>
<dbReference type="CDD" id="cd02004">
    <property type="entry name" value="TPP_BZL_OCoD_HPCL"/>
    <property type="match status" value="1"/>
</dbReference>